<dbReference type="CDD" id="cd03479">
    <property type="entry name" value="Rieske_RO_Alpha_PhDO_like"/>
    <property type="match status" value="1"/>
</dbReference>
<evidence type="ECO:0000259" key="6">
    <source>
        <dbReference type="PROSITE" id="PS51296"/>
    </source>
</evidence>
<dbReference type="SUPFAM" id="SSF50022">
    <property type="entry name" value="ISP domain"/>
    <property type="match status" value="1"/>
</dbReference>
<evidence type="ECO:0000256" key="4">
    <source>
        <dbReference type="ARBA" id="ARBA00023004"/>
    </source>
</evidence>
<dbReference type="PANTHER" id="PTHR21266">
    <property type="entry name" value="IRON-SULFUR DOMAIN CONTAINING PROTEIN"/>
    <property type="match status" value="1"/>
</dbReference>
<dbReference type="SUPFAM" id="SSF55961">
    <property type="entry name" value="Bet v1-like"/>
    <property type="match status" value="1"/>
</dbReference>
<dbReference type="PROSITE" id="PS51296">
    <property type="entry name" value="RIESKE"/>
    <property type="match status" value="1"/>
</dbReference>
<proteinExistence type="predicted"/>
<evidence type="ECO:0000313" key="8">
    <source>
        <dbReference type="Proteomes" id="UP001501706"/>
    </source>
</evidence>
<dbReference type="InterPro" id="IPR015881">
    <property type="entry name" value="ARHD_Rieske_2Fe_2S"/>
</dbReference>
<keyword evidence="7" id="KW-0223">Dioxygenase</keyword>
<dbReference type="CDD" id="cd08878">
    <property type="entry name" value="RHO_alpha_C_DMO-like"/>
    <property type="match status" value="1"/>
</dbReference>
<keyword evidence="4" id="KW-0408">Iron</keyword>
<keyword evidence="5" id="KW-0411">Iron-sulfur</keyword>
<evidence type="ECO:0000256" key="1">
    <source>
        <dbReference type="ARBA" id="ARBA00022714"/>
    </source>
</evidence>
<dbReference type="InterPro" id="IPR050584">
    <property type="entry name" value="Cholesterol_7-desaturase"/>
</dbReference>
<dbReference type="GO" id="GO:0051213">
    <property type="term" value="F:dioxygenase activity"/>
    <property type="evidence" value="ECO:0007669"/>
    <property type="project" value="UniProtKB-KW"/>
</dbReference>
<dbReference type="InterPro" id="IPR036922">
    <property type="entry name" value="Rieske_2Fe-2S_sf"/>
</dbReference>
<dbReference type="Pfam" id="PF00355">
    <property type="entry name" value="Rieske"/>
    <property type="match status" value="1"/>
</dbReference>
<feature type="domain" description="Rieske" evidence="6">
    <location>
        <begin position="41"/>
        <end position="145"/>
    </location>
</feature>
<evidence type="ECO:0000256" key="2">
    <source>
        <dbReference type="ARBA" id="ARBA00022723"/>
    </source>
</evidence>
<keyword evidence="1" id="KW-0001">2Fe-2S</keyword>
<name>A0ABN1CY53_9BURK</name>
<dbReference type="Gene3D" id="3.90.380.10">
    <property type="entry name" value="Naphthalene 1,2-dioxygenase Alpha Subunit, Chain A, domain 1"/>
    <property type="match status" value="1"/>
</dbReference>
<dbReference type="Proteomes" id="UP001501706">
    <property type="component" value="Unassembled WGS sequence"/>
</dbReference>
<dbReference type="InterPro" id="IPR017941">
    <property type="entry name" value="Rieske_2Fe-2S"/>
</dbReference>
<dbReference type="Gene3D" id="2.102.10.10">
    <property type="entry name" value="Rieske [2Fe-2S] iron-sulphur domain"/>
    <property type="match status" value="1"/>
</dbReference>
<evidence type="ECO:0000256" key="5">
    <source>
        <dbReference type="ARBA" id="ARBA00023014"/>
    </source>
</evidence>
<dbReference type="PROSITE" id="PS00570">
    <property type="entry name" value="RING_HYDROXYL_ALPHA"/>
    <property type="match status" value="1"/>
</dbReference>
<keyword evidence="3" id="KW-0560">Oxidoreductase</keyword>
<dbReference type="RefSeq" id="WP_343928486.1">
    <property type="nucleotide sequence ID" value="NZ_BAAAEN010000030.1"/>
</dbReference>
<organism evidence="7 8">
    <name type="scientific">Pigmentiphaga daeguensis</name>
    <dbReference type="NCBI Taxonomy" id="414049"/>
    <lineage>
        <taxon>Bacteria</taxon>
        <taxon>Pseudomonadati</taxon>
        <taxon>Pseudomonadota</taxon>
        <taxon>Betaproteobacteria</taxon>
        <taxon>Burkholderiales</taxon>
        <taxon>Alcaligenaceae</taxon>
        <taxon>Pigmentiphaga</taxon>
    </lineage>
</organism>
<keyword evidence="8" id="KW-1185">Reference proteome</keyword>
<evidence type="ECO:0000256" key="3">
    <source>
        <dbReference type="ARBA" id="ARBA00023002"/>
    </source>
</evidence>
<reference evidence="7 8" key="1">
    <citation type="journal article" date="2019" name="Int. J. Syst. Evol. Microbiol.">
        <title>The Global Catalogue of Microorganisms (GCM) 10K type strain sequencing project: providing services to taxonomists for standard genome sequencing and annotation.</title>
        <authorList>
            <consortium name="The Broad Institute Genomics Platform"/>
            <consortium name="The Broad Institute Genome Sequencing Center for Infectious Disease"/>
            <person name="Wu L."/>
            <person name="Ma J."/>
        </authorList>
    </citation>
    <scope>NUCLEOTIDE SEQUENCE [LARGE SCALE GENOMIC DNA]</scope>
    <source>
        <strain evidence="7 8">JCM 14330</strain>
    </source>
</reference>
<comment type="caution">
    <text evidence="7">The sequence shown here is derived from an EMBL/GenBank/DDBJ whole genome shotgun (WGS) entry which is preliminary data.</text>
</comment>
<evidence type="ECO:0000313" key="7">
    <source>
        <dbReference type="EMBL" id="GAA0528287.1"/>
    </source>
</evidence>
<protein>
    <submittedName>
        <fullName evidence="7">Aromatic ring-hydroxylating dioxygenase subunit alpha</fullName>
    </submittedName>
</protein>
<sequence>MTTTTLPDAGTAYERKPATYNATLTQVGRGTPMGELLRRYWHPIGVSADASEVPRKVRALGEDLILFRDRQGRPGLLYPHCAHRGTSLYYGRVEDGGIRCCYHGWLFDVQGHCTDQPCEPQGGLSRDRIRQPWYPVEERYGLIFAYMGPPARKPVLPRYAALENLAQGEFIEANDQSIGGGGPQIIPCNWLQHFENVVDPFHVAILHSSFSGTQFVPQMGVMPEVTFDYTDAGVSATAVRRLDDGKTLRRVGEAALPTLRVIPSPRLAHYGTVESLGWVLPIDDTSFRIYTAGRVRRAGDIARSRSRMNGKLWEELTEEEHQRMPGDYEAQVSQGPIAWHSEENLATSDRGLVLLRRMFKQQLDIVAAGGDPIGVSFDPDAPPIVFAAGNFLE</sequence>
<dbReference type="PANTHER" id="PTHR21266:SF59">
    <property type="entry name" value="BLR4922 PROTEIN"/>
    <property type="match status" value="1"/>
</dbReference>
<accession>A0ABN1CY53</accession>
<gene>
    <name evidence="7" type="ORF">GCM10009097_52330</name>
</gene>
<dbReference type="EMBL" id="BAAAEN010000030">
    <property type="protein sequence ID" value="GAA0528287.1"/>
    <property type="molecule type" value="Genomic_DNA"/>
</dbReference>
<keyword evidence="2" id="KW-0479">Metal-binding</keyword>